<name>G0NIC5_CAEBE</name>
<dbReference type="InParanoid" id="G0NIC5"/>
<gene>
    <name evidence="1" type="ORF">CAEBREN_19352</name>
</gene>
<proteinExistence type="predicted"/>
<protein>
    <submittedName>
        <fullName evidence="1">Uncharacterized protein</fullName>
    </submittedName>
</protein>
<dbReference type="AlphaFoldDB" id="G0NIC5"/>
<evidence type="ECO:0000313" key="2">
    <source>
        <dbReference type="Proteomes" id="UP000008068"/>
    </source>
</evidence>
<accession>G0NIC5</accession>
<dbReference type="EMBL" id="GL379889">
    <property type="protein sequence ID" value="EGT31745.1"/>
    <property type="molecule type" value="Genomic_DNA"/>
</dbReference>
<reference evidence="2" key="1">
    <citation type="submission" date="2011-07" db="EMBL/GenBank/DDBJ databases">
        <authorList>
            <consortium name="Caenorhabditis brenneri Sequencing and Analysis Consortium"/>
            <person name="Wilson R.K."/>
        </authorList>
    </citation>
    <scope>NUCLEOTIDE SEQUENCE [LARGE SCALE GENOMIC DNA]</scope>
    <source>
        <strain evidence="2">PB2801</strain>
    </source>
</reference>
<keyword evidence="2" id="KW-1185">Reference proteome</keyword>
<dbReference type="HOGENOM" id="CLU_3430033_0_0_1"/>
<evidence type="ECO:0000313" key="1">
    <source>
        <dbReference type="EMBL" id="EGT31745.1"/>
    </source>
</evidence>
<sequence>MSQFQARRVTHFRLKNHVF</sequence>
<dbReference type="Proteomes" id="UP000008068">
    <property type="component" value="Unassembled WGS sequence"/>
</dbReference>
<organism evidence="2">
    <name type="scientific">Caenorhabditis brenneri</name>
    <name type="common">Nematode worm</name>
    <dbReference type="NCBI Taxonomy" id="135651"/>
    <lineage>
        <taxon>Eukaryota</taxon>
        <taxon>Metazoa</taxon>
        <taxon>Ecdysozoa</taxon>
        <taxon>Nematoda</taxon>
        <taxon>Chromadorea</taxon>
        <taxon>Rhabditida</taxon>
        <taxon>Rhabditina</taxon>
        <taxon>Rhabditomorpha</taxon>
        <taxon>Rhabditoidea</taxon>
        <taxon>Rhabditidae</taxon>
        <taxon>Peloderinae</taxon>
        <taxon>Caenorhabditis</taxon>
    </lineage>
</organism>